<protein>
    <submittedName>
        <fullName evidence="1">Uncharacterized protein</fullName>
    </submittedName>
</protein>
<dbReference type="EMBL" id="NJHN03000039">
    <property type="protein sequence ID" value="KAH9421642.1"/>
    <property type="molecule type" value="Genomic_DNA"/>
</dbReference>
<evidence type="ECO:0000313" key="1">
    <source>
        <dbReference type="EMBL" id="KAH9421642.1"/>
    </source>
</evidence>
<organism evidence="1 2">
    <name type="scientific">Dermatophagoides pteronyssinus</name>
    <name type="common">European house dust mite</name>
    <dbReference type="NCBI Taxonomy" id="6956"/>
    <lineage>
        <taxon>Eukaryota</taxon>
        <taxon>Metazoa</taxon>
        <taxon>Ecdysozoa</taxon>
        <taxon>Arthropoda</taxon>
        <taxon>Chelicerata</taxon>
        <taxon>Arachnida</taxon>
        <taxon>Acari</taxon>
        <taxon>Acariformes</taxon>
        <taxon>Sarcoptiformes</taxon>
        <taxon>Astigmata</taxon>
        <taxon>Psoroptidia</taxon>
        <taxon>Analgoidea</taxon>
        <taxon>Pyroglyphidae</taxon>
        <taxon>Dermatophagoidinae</taxon>
        <taxon>Dermatophagoides</taxon>
    </lineage>
</organism>
<name>A0ABQ8JG97_DERPT</name>
<reference evidence="1 2" key="2">
    <citation type="journal article" date="2022" name="Mol. Biol. Evol.">
        <title>Comparative Genomics Reveals Insights into the Divergent Evolution of Astigmatic Mites and Household Pest Adaptations.</title>
        <authorList>
            <person name="Xiong Q."/>
            <person name="Wan A.T."/>
            <person name="Liu X."/>
            <person name="Fung C.S."/>
            <person name="Xiao X."/>
            <person name="Malainual N."/>
            <person name="Hou J."/>
            <person name="Wang L."/>
            <person name="Wang M."/>
            <person name="Yang K.Y."/>
            <person name="Cui Y."/>
            <person name="Leung E.L."/>
            <person name="Nong W."/>
            <person name="Shin S.K."/>
            <person name="Au S.W."/>
            <person name="Jeong K.Y."/>
            <person name="Chew F.T."/>
            <person name="Hui J.H."/>
            <person name="Leung T.F."/>
            <person name="Tungtrongchitr A."/>
            <person name="Zhong N."/>
            <person name="Liu Z."/>
            <person name="Tsui S.K."/>
        </authorList>
    </citation>
    <scope>NUCLEOTIDE SEQUENCE [LARGE SCALE GENOMIC DNA]</scope>
    <source>
        <strain evidence="1">Derp</strain>
    </source>
</reference>
<dbReference type="Proteomes" id="UP000887458">
    <property type="component" value="Unassembled WGS sequence"/>
</dbReference>
<accession>A0ABQ8JG97</accession>
<proteinExistence type="predicted"/>
<evidence type="ECO:0000313" key="2">
    <source>
        <dbReference type="Proteomes" id="UP000887458"/>
    </source>
</evidence>
<gene>
    <name evidence="1" type="ORF">DERP_009046</name>
</gene>
<reference evidence="1 2" key="1">
    <citation type="journal article" date="2018" name="J. Allergy Clin. Immunol.">
        <title>High-quality assembly of Dermatophagoides pteronyssinus genome and transcriptome reveals a wide range of novel allergens.</title>
        <authorList>
            <person name="Liu X.Y."/>
            <person name="Yang K.Y."/>
            <person name="Wang M.Q."/>
            <person name="Kwok J.S."/>
            <person name="Zeng X."/>
            <person name="Yang Z."/>
            <person name="Xiao X.J."/>
            <person name="Lau C.P."/>
            <person name="Li Y."/>
            <person name="Huang Z.M."/>
            <person name="Ba J.G."/>
            <person name="Yim A.K."/>
            <person name="Ouyang C.Y."/>
            <person name="Ngai S.M."/>
            <person name="Chan T.F."/>
            <person name="Leung E.L."/>
            <person name="Liu L."/>
            <person name="Liu Z.G."/>
            <person name="Tsui S.K."/>
        </authorList>
    </citation>
    <scope>NUCLEOTIDE SEQUENCE [LARGE SCALE GENOMIC DNA]</scope>
    <source>
        <strain evidence="1">Derp</strain>
    </source>
</reference>
<sequence length="216" mass="26980">MKKLKIFRRIFRLLRFRRKIHNFNAANNNNDYCNDQIDESYLLIHYYDNQRLDRFIDHYSNEQFKRLIQKIDDNSDKLFDLSKFDDETIIRIDSIYSPRKIDSIELLQQIRYIRSRMLDNIYDEFRLNHYKSIDNIKKSNNLTFTLQKLINQNELLKLIRLFAEYKRLYENSFYSYDNLYLDFMEFFRMIFIDVFDESCRLIQLLFKKTKRMRIHF</sequence>
<comment type="caution">
    <text evidence="1">The sequence shown here is derived from an EMBL/GenBank/DDBJ whole genome shotgun (WGS) entry which is preliminary data.</text>
</comment>
<keyword evidence="2" id="KW-1185">Reference proteome</keyword>